<organism evidence="1 2">
    <name type="scientific">Sparassis crispa</name>
    <dbReference type="NCBI Taxonomy" id="139825"/>
    <lineage>
        <taxon>Eukaryota</taxon>
        <taxon>Fungi</taxon>
        <taxon>Dikarya</taxon>
        <taxon>Basidiomycota</taxon>
        <taxon>Agaricomycotina</taxon>
        <taxon>Agaricomycetes</taxon>
        <taxon>Polyporales</taxon>
        <taxon>Sparassidaceae</taxon>
        <taxon>Sparassis</taxon>
    </lineage>
</organism>
<dbReference type="AlphaFoldDB" id="A0A401GPD3"/>
<dbReference type="Proteomes" id="UP000287166">
    <property type="component" value="Unassembled WGS sequence"/>
</dbReference>
<dbReference type="GeneID" id="38780993"/>
<comment type="caution">
    <text evidence="1">The sequence shown here is derived from an EMBL/GenBank/DDBJ whole genome shotgun (WGS) entry which is preliminary data.</text>
</comment>
<dbReference type="InParanoid" id="A0A401GPD3"/>
<name>A0A401GPD3_9APHY</name>
<accession>A0A401GPD3</accession>
<sequence>MSLLWTKVPPLTLDSPLSPDTLDIWLPHARHRTLDFDLFAEGFNEDAIQAVIGALTSHANRWRSMEIYTNRFSAMIKVSASLPSHAGNLEQLILNCGAHDDLHDPEIIRRDNDVLRMKAPRLRNLYLEDFPCVPFGFLFHRYFPKLERLDLVGSSLDSLMIPGNDPYARRPSVLMKTLTALPHLRYLRIASLSLHGIYEATPETDRAILPALQEVEFKDAHLEHTITVLEAMEAPQLRFMSCIYPRSDDDFDDESPIMHDHLHHFPRFRMLKVIPDRTFTVNEYLSRFVGDLETVDFICGMDCLDEKIADLINLAGSGEFGDDWSGYFPRLIGLDIHKHAFGVTAATLRKIVNERLGARYFSSFVSGAGTDGDHQPPTALEEIHVCTSTQISAADRSWFAESTEVKCFSWSDSASCLAEEQYEDGRNHEDGWLRLTFAVSYLFNFSVRIDPL</sequence>
<dbReference type="EMBL" id="BFAD01000006">
    <property type="protein sequence ID" value="GBE84076.1"/>
    <property type="molecule type" value="Genomic_DNA"/>
</dbReference>
<evidence type="ECO:0000313" key="2">
    <source>
        <dbReference type="Proteomes" id="UP000287166"/>
    </source>
</evidence>
<dbReference type="RefSeq" id="XP_027614989.1">
    <property type="nucleotide sequence ID" value="XM_027759188.1"/>
</dbReference>
<proteinExistence type="predicted"/>
<protein>
    <recommendedName>
        <fullName evidence="3">F-box domain-containing protein</fullName>
    </recommendedName>
</protein>
<reference evidence="1 2" key="1">
    <citation type="journal article" date="2018" name="Sci. Rep.">
        <title>Genome sequence of the cauliflower mushroom Sparassis crispa (Hanabiratake) and its association with beneficial usage.</title>
        <authorList>
            <person name="Kiyama R."/>
            <person name="Furutani Y."/>
            <person name="Kawaguchi K."/>
            <person name="Nakanishi T."/>
        </authorList>
    </citation>
    <scope>NUCLEOTIDE SEQUENCE [LARGE SCALE GENOMIC DNA]</scope>
</reference>
<dbReference type="SUPFAM" id="SSF52058">
    <property type="entry name" value="L domain-like"/>
    <property type="match status" value="1"/>
</dbReference>
<gene>
    <name evidence="1" type="ORF">SCP_0600540</name>
</gene>
<keyword evidence="2" id="KW-1185">Reference proteome</keyword>
<evidence type="ECO:0008006" key="3">
    <source>
        <dbReference type="Google" id="ProtNLM"/>
    </source>
</evidence>
<evidence type="ECO:0000313" key="1">
    <source>
        <dbReference type="EMBL" id="GBE84076.1"/>
    </source>
</evidence>